<feature type="region of interest" description="Disordered" evidence="1">
    <location>
        <begin position="1"/>
        <end position="27"/>
    </location>
</feature>
<accession>A0A5B7JEU1</accession>
<reference evidence="2 3" key="1">
    <citation type="submission" date="2019-05" db="EMBL/GenBank/DDBJ databases">
        <title>Another draft genome of Portunus trituberculatus and its Hox gene families provides insights of decapod evolution.</title>
        <authorList>
            <person name="Jeong J.-H."/>
            <person name="Song I."/>
            <person name="Kim S."/>
            <person name="Choi T."/>
            <person name="Kim D."/>
            <person name="Ryu S."/>
            <person name="Kim W."/>
        </authorList>
    </citation>
    <scope>NUCLEOTIDE SEQUENCE [LARGE SCALE GENOMIC DNA]</scope>
    <source>
        <tissue evidence="2">Muscle</tissue>
    </source>
</reference>
<sequence length="138" mass="14888">MLAPVASPGTSRLNVGNKKDVGARTTARRSRTPCLKSAWGRGMRIERMPQSRKLVFLSQGPMGSSACPLNPLGKCCVAVPVSWYELCCKSLVEVPWPGSAWKGCSVTISIVTLPPRPHSLHSRDRNSLTTGAAQESTR</sequence>
<evidence type="ECO:0000313" key="2">
    <source>
        <dbReference type="EMBL" id="MPC93369.1"/>
    </source>
</evidence>
<feature type="compositionally biased region" description="Polar residues" evidence="1">
    <location>
        <begin position="127"/>
        <end position="138"/>
    </location>
</feature>
<protein>
    <submittedName>
        <fullName evidence="2">Uncharacterized protein</fullName>
    </submittedName>
</protein>
<evidence type="ECO:0000313" key="3">
    <source>
        <dbReference type="Proteomes" id="UP000324222"/>
    </source>
</evidence>
<dbReference type="EMBL" id="VSRR010094658">
    <property type="protein sequence ID" value="MPC93369.1"/>
    <property type="molecule type" value="Genomic_DNA"/>
</dbReference>
<keyword evidence="3" id="KW-1185">Reference proteome</keyword>
<dbReference type="Proteomes" id="UP000324222">
    <property type="component" value="Unassembled WGS sequence"/>
</dbReference>
<feature type="region of interest" description="Disordered" evidence="1">
    <location>
        <begin position="118"/>
        <end position="138"/>
    </location>
</feature>
<dbReference type="AlphaFoldDB" id="A0A5B7JEU1"/>
<comment type="caution">
    <text evidence="2">The sequence shown here is derived from an EMBL/GenBank/DDBJ whole genome shotgun (WGS) entry which is preliminary data.</text>
</comment>
<evidence type="ECO:0000256" key="1">
    <source>
        <dbReference type="SAM" id="MobiDB-lite"/>
    </source>
</evidence>
<organism evidence="2 3">
    <name type="scientific">Portunus trituberculatus</name>
    <name type="common">Swimming crab</name>
    <name type="synonym">Neptunus trituberculatus</name>
    <dbReference type="NCBI Taxonomy" id="210409"/>
    <lineage>
        <taxon>Eukaryota</taxon>
        <taxon>Metazoa</taxon>
        <taxon>Ecdysozoa</taxon>
        <taxon>Arthropoda</taxon>
        <taxon>Crustacea</taxon>
        <taxon>Multicrustacea</taxon>
        <taxon>Malacostraca</taxon>
        <taxon>Eumalacostraca</taxon>
        <taxon>Eucarida</taxon>
        <taxon>Decapoda</taxon>
        <taxon>Pleocyemata</taxon>
        <taxon>Brachyura</taxon>
        <taxon>Eubrachyura</taxon>
        <taxon>Portunoidea</taxon>
        <taxon>Portunidae</taxon>
        <taxon>Portuninae</taxon>
        <taxon>Portunus</taxon>
    </lineage>
</organism>
<proteinExistence type="predicted"/>
<name>A0A5B7JEU1_PORTR</name>
<gene>
    <name evidence="2" type="ORF">E2C01_088494</name>
</gene>